<comment type="subcellular location">
    <subcellularLocation>
        <location evidence="1">Recycling endosome</location>
    </subcellularLocation>
</comment>
<gene>
    <name evidence="4" type="ORF">CesoFtcFv8_000295</name>
</gene>
<dbReference type="AlphaFoldDB" id="A0AAN8E0G1"/>
<keyword evidence="5" id="KW-1185">Reference proteome</keyword>
<accession>A0AAN8E0G1</accession>
<dbReference type="GO" id="GO:0055037">
    <property type="term" value="C:recycling endosome"/>
    <property type="evidence" value="ECO:0007669"/>
    <property type="project" value="UniProtKB-SubCell"/>
</dbReference>
<comment type="caution">
    <text evidence="4">The sequence shown here is derived from an EMBL/GenBank/DDBJ whole genome shotgun (WGS) entry which is preliminary data.</text>
</comment>
<feature type="non-terminal residue" evidence="4">
    <location>
        <position position="1"/>
    </location>
</feature>
<evidence type="ECO:0000256" key="2">
    <source>
        <dbReference type="ARBA" id="ARBA00022483"/>
    </source>
</evidence>
<reference evidence="4 5" key="1">
    <citation type="journal article" date="2023" name="Mol. Biol. Evol.">
        <title>Genomics of Secondarily Temperate Adaptation in the Only Non-Antarctic Icefish.</title>
        <authorList>
            <person name="Rivera-Colon A.G."/>
            <person name="Rayamajhi N."/>
            <person name="Minhas B.F."/>
            <person name="Madrigal G."/>
            <person name="Bilyk K.T."/>
            <person name="Yoon V."/>
            <person name="Hune M."/>
            <person name="Gregory S."/>
            <person name="Cheng C.H.C."/>
            <person name="Catchen J.M."/>
        </authorList>
    </citation>
    <scope>NUCLEOTIDE SEQUENCE [LARGE SCALE GENOMIC DNA]</scope>
    <source>
        <strain evidence="4">JC2023a</strain>
    </source>
</reference>
<dbReference type="InterPro" id="IPR010439">
    <property type="entry name" value="MUN_dom"/>
</dbReference>
<evidence type="ECO:0000313" key="4">
    <source>
        <dbReference type="EMBL" id="KAK5930018.1"/>
    </source>
</evidence>
<dbReference type="InterPro" id="IPR052095">
    <property type="entry name" value="UNC-13_domain"/>
</dbReference>
<dbReference type="GO" id="GO:0006887">
    <property type="term" value="P:exocytosis"/>
    <property type="evidence" value="ECO:0007669"/>
    <property type="project" value="UniProtKB-KW"/>
</dbReference>
<organism evidence="4 5">
    <name type="scientific">Champsocephalus esox</name>
    <name type="common">pike icefish</name>
    <dbReference type="NCBI Taxonomy" id="159716"/>
    <lineage>
        <taxon>Eukaryota</taxon>
        <taxon>Metazoa</taxon>
        <taxon>Chordata</taxon>
        <taxon>Craniata</taxon>
        <taxon>Vertebrata</taxon>
        <taxon>Euteleostomi</taxon>
        <taxon>Actinopterygii</taxon>
        <taxon>Neopterygii</taxon>
        <taxon>Teleostei</taxon>
        <taxon>Neoteleostei</taxon>
        <taxon>Acanthomorphata</taxon>
        <taxon>Eupercaria</taxon>
        <taxon>Perciformes</taxon>
        <taxon>Notothenioidei</taxon>
        <taxon>Channichthyidae</taxon>
        <taxon>Champsocephalus</taxon>
    </lineage>
</organism>
<evidence type="ECO:0000259" key="3">
    <source>
        <dbReference type="PROSITE" id="PS51258"/>
    </source>
</evidence>
<feature type="domain" description="MHD1" evidence="3">
    <location>
        <begin position="165"/>
        <end position="287"/>
    </location>
</feature>
<dbReference type="Proteomes" id="UP001335648">
    <property type="component" value="Unassembled WGS sequence"/>
</dbReference>
<feature type="non-terminal residue" evidence="4">
    <location>
        <position position="375"/>
    </location>
</feature>
<dbReference type="PANTHER" id="PTHR45999:SF3">
    <property type="entry name" value="PROTEIN UNC-13 HOMOLOG D"/>
    <property type="match status" value="1"/>
</dbReference>
<dbReference type="EMBL" id="JAULUE010000331">
    <property type="protein sequence ID" value="KAK5930018.1"/>
    <property type="molecule type" value="Genomic_DNA"/>
</dbReference>
<dbReference type="PANTHER" id="PTHR45999">
    <property type="entry name" value="UNC-13-4A, ISOFORM B"/>
    <property type="match status" value="1"/>
</dbReference>
<name>A0AAN8E0G1_9TELE</name>
<dbReference type="Gene3D" id="1.10.357.50">
    <property type="match status" value="1"/>
</dbReference>
<dbReference type="InterPro" id="IPR014770">
    <property type="entry name" value="Munc13_1"/>
</dbReference>
<protein>
    <recommendedName>
        <fullName evidence="3">MHD1 domain-containing protein</fullName>
    </recommendedName>
</protein>
<dbReference type="PROSITE" id="PS51258">
    <property type="entry name" value="MHD1"/>
    <property type="match status" value="1"/>
</dbReference>
<proteinExistence type="predicted"/>
<evidence type="ECO:0000256" key="1">
    <source>
        <dbReference type="ARBA" id="ARBA00004172"/>
    </source>
</evidence>
<sequence length="375" mass="42833">KQELGDSLHGFLKYGLCLVSKYRDIFPPDPQHTAKLHTLLRILVQICKTQAFQKLNPAEFELHDEVSDAILTGTEEWFNIQKGLNQPMTKDLSEIVSALSRLIAEVQEDIKHNKDAWNRVFVSAVQVDVFTVVYKAFDYLLAKAMRDTLSLIEGQMEQTLANNLFPVYLSLQSIQQDKAFLQKRGVLELTNFQEGFREALPYWLNHAFSTTQDRLERAVQVDQLQPLQSGSVPVKHSSSAVDLVALIQPICQLWEKLSWPDPEEAFMLMVKITEDVCKIVVNYCNLLKERVRELSENSDHGRAINMLCVVVNDLEHLRSVLTRLPMQLNWAGLRDRTQNVIGENQFHNTLPAQLQQAKSVLAREIRSALDTLGKQ</sequence>
<evidence type="ECO:0000313" key="5">
    <source>
        <dbReference type="Proteomes" id="UP001335648"/>
    </source>
</evidence>
<keyword evidence="2" id="KW-0268">Exocytosis</keyword>
<dbReference type="Pfam" id="PF06292">
    <property type="entry name" value="MUN"/>
    <property type="match status" value="1"/>
</dbReference>
<dbReference type="GO" id="GO:0070382">
    <property type="term" value="C:exocytic vesicle"/>
    <property type="evidence" value="ECO:0007669"/>
    <property type="project" value="TreeGrafter"/>
</dbReference>